<evidence type="ECO:0000313" key="11">
    <source>
        <dbReference type="Proteomes" id="UP000094172"/>
    </source>
</evidence>
<dbReference type="InterPro" id="IPR052159">
    <property type="entry name" value="Competence_DNA_uptake"/>
</dbReference>
<dbReference type="GO" id="GO:0005886">
    <property type="term" value="C:plasma membrane"/>
    <property type="evidence" value="ECO:0007669"/>
    <property type="project" value="UniProtKB-SubCell"/>
</dbReference>
<sequence>MLARLARALADALEAETDRWILWLPVIFAGGIALYFALPTEPQARLAIAFILGALGIFLFVRGSHTGLALAVALLALSLGFGTAKLRTELVRAPVLQDELRHVSVEGYVEAFERRSDARDRLTLRVLSIGSLIPAETPKRVRVSISGKNTTVFPGEAVSLRATLNPPPEPVAPGDFDFGRRAWFQQARRHRYATGRVSQLDGAPPPPTGVRLWARIDRLRNAVGARVRAALPGEDGAIAVALITGERGGIPRRVTEAMRDAGLAHVLAISGLHMVIMAGSVFWLVRALLASVPALALRYPIKKWAAAAALLAATFYLVLSGAAVPTVRAYLMMGVVMIAIMLDRPAITMRNVAIAALAILAFAPESLFDPSFQMSFAAVIGLVAVYEALSARDRVSAAETSALWRRLRWTGALVLGAGLTTLIAGTAVAPFAVYHFHRMTHFGIAANMLVAPLISLLIMPMALLSLIAMPFGLEPGRLKVMGYGIELMVGAAAWVASWPGAVTVLPDLSGWSLALIALGGLWLCLWRTRLRALGLVIAALGLALAPPGNRPDVLIERDGKTAAIRGADGLIFPSATAASYSVEKWLLADGDDTDPKGLPRTTPFRCDPLGCVGTVKGKTVALIRETGAIAEDCRKADIVVAPFKLGRACKAPRIIVDRAALSTQGAHALYIEGLSIRTETVAEHRGRRPWSGHAVAPATDQREASEPQTDPEGQGTQ</sequence>
<feature type="transmembrane region" description="Helical" evidence="7">
    <location>
        <begin position="44"/>
        <end position="61"/>
    </location>
</feature>
<feature type="transmembrane region" description="Helical" evidence="7">
    <location>
        <begin position="304"/>
        <end position="327"/>
    </location>
</feature>
<dbReference type="InterPro" id="IPR025405">
    <property type="entry name" value="DUF4131"/>
</dbReference>
<evidence type="ECO:0000313" key="10">
    <source>
        <dbReference type="EMBL" id="ODR94731.1"/>
    </source>
</evidence>
<feature type="domain" description="DUF4131" evidence="9">
    <location>
        <begin position="46"/>
        <end position="190"/>
    </location>
</feature>
<keyword evidence="2" id="KW-1003">Cell membrane</keyword>
<evidence type="ECO:0000259" key="9">
    <source>
        <dbReference type="Pfam" id="PF13567"/>
    </source>
</evidence>
<dbReference type="STRING" id="1774970.AUC70_06700"/>
<gene>
    <name evidence="10" type="ORF">AUC70_06700</name>
</gene>
<comment type="subcellular location">
    <subcellularLocation>
        <location evidence="1">Cell membrane</location>
        <topology evidence="1">Multi-pass membrane protein</topology>
    </subcellularLocation>
</comment>
<keyword evidence="4 7" id="KW-1133">Transmembrane helix</keyword>
<dbReference type="AlphaFoldDB" id="A0A1E3VN52"/>
<proteinExistence type="predicted"/>
<dbReference type="Proteomes" id="UP000094172">
    <property type="component" value="Unassembled WGS sequence"/>
</dbReference>
<feature type="transmembrane region" description="Helical" evidence="7">
    <location>
        <begin position="347"/>
        <end position="364"/>
    </location>
</feature>
<dbReference type="PANTHER" id="PTHR30619:SF1">
    <property type="entry name" value="RECOMBINATION PROTEIN 2"/>
    <property type="match status" value="1"/>
</dbReference>
<dbReference type="Pfam" id="PF13567">
    <property type="entry name" value="DUF4131"/>
    <property type="match status" value="1"/>
</dbReference>
<feature type="transmembrane region" description="Helical" evidence="7">
    <location>
        <begin position="409"/>
        <end position="432"/>
    </location>
</feature>
<feature type="region of interest" description="Disordered" evidence="6">
    <location>
        <begin position="683"/>
        <end position="717"/>
    </location>
</feature>
<comment type="caution">
    <text evidence="10">The sequence shown here is derived from an EMBL/GenBank/DDBJ whole genome shotgun (WGS) entry which is preliminary data.</text>
</comment>
<name>A0A1E3VN52_9HYPH</name>
<feature type="transmembrane region" description="Helical" evidence="7">
    <location>
        <begin position="508"/>
        <end position="525"/>
    </location>
</feature>
<feature type="transmembrane region" description="Helical" evidence="7">
    <location>
        <begin position="370"/>
        <end position="389"/>
    </location>
</feature>
<evidence type="ECO:0000256" key="2">
    <source>
        <dbReference type="ARBA" id="ARBA00022475"/>
    </source>
</evidence>
<evidence type="ECO:0008006" key="12">
    <source>
        <dbReference type="Google" id="ProtNLM"/>
    </source>
</evidence>
<evidence type="ECO:0000259" key="8">
    <source>
        <dbReference type="Pfam" id="PF03772"/>
    </source>
</evidence>
<feature type="transmembrane region" description="Helical" evidence="7">
    <location>
        <begin position="480"/>
        <end position="502"/>
    </location>
</feature>
<feature type="domain" description="ComEC/Rec2-related protein" evidence="8">
    <location>
        <begin position="242"/>
        <end position="529"/>
    </location>
</feature>
<evidence type="ECO:0000256" key="7">
    <source>
        <dbReference type="SAM" id="Phobius"/>
    </source>
</evidence>
<keyword evidence="11" id="KW-1185">Reference proteome</keyword>
<dbReference type="PANTHER" id="PTHR30619">
    <property type="entry name" value="DNA INTERNALIZATION/COMPETENCE PROTEIN COMEC/REC2"/>
    <property type="match status" value="1"/>
</dbReference>
<reference evidence="10 11" key="1">
    <citation type="journal article" date="2016" name="Environ. Microbiol.">
        <title>New Methyloceanibacter diversity from North Sea sediments includes methanotroph containing solely the soluble methane monooxygenase.</title>
        <authorList>
            <person name="Vekeman B."/>
            <person name="Kerckhof F.M."/>
            <person name="Cremers G."/>
            <person name="de Vos P."/>
            <person name="Vandamme P."/>
            <person name="Boon N."/>
            <person name="Op den Camp H.J."/>
            <person name="Heylen K."/>
        </authorList>
    </citation>
    <scope>NUCLEOTIDE SEQUENCE [LARGE SCALE GENOMIC DNA]</scope>
    <source>
        <strain evidence="10 11">R-67176</strain>
    </source>
</reference>
<keyword evidence="5 7" id="KW-0472">Membrane</keyword>
<protein>
    <recommendedName>
        <fullName evidence="12">ComEC/Rec2-related protein domain-containing protein</fullName>
    </recommendedName>
</protein>
<evidence type="ECO:0000256" key="6">
    <source>
        <dbReference type="SAM" id="MobiDB-lite"/>
    </source>
</evidence>
<evidence type="ECO:0000256" key="1">
    <source>
        <dbReference type="ARBA" id="ARBA00004651"/>
    </source>
</evidence>
<organism evidence="10 11">
    <name type="scientific">Methyloceanibacter stevinii</name>
    <dbReference type="NCBI Taxonomy" id="1774970"/>
    <lineage>
        <taxon>Bacteria</taxon>
        <taxon>Pseudomonadati</taxon>
        <taxon>Pseudomonadota</taxon>
        <taxon>Alphaproteobacteria</taxon>
        <taxon>Hyphomicrobiales</taxon>
        <taxon>Hyphomicrobiaceae</taxon>
        <taxon>Methyloceanibacter</taxon>
    </lineage>
</organism>
<feature type="transmembrane region" description="Helical" evidence="7">
    <location>
        <begin position="444"/>
        <end position="468"/>
    </location>
</feature>
<dbReference type="Pfam" id="PF03772">
    <property type="entry name" value="Competence"/>
    <property type="match status" value="1"/>
</dbReference>
<dbReference type="InterPro" id="IPR004477">
    <property type="entry name" value="ComEC_N"/>
</dbReference>
<evidence type="ECO:0000256" key="3">
    <source>
        <dbReference type="ARBA" id="ARBA00022692"/>
    </source>
</evidence>
<evidence type="ECO:0000256" key="5">
    <source>
        <dbReference type="ARBA" id="ARBA00023136"/>
    </source>
</evidence>
<accession>A0A1E3VN52</accession>
<dbReference type="EMBL" id="LPWE01000012">
    <property type="protein sequence ID" value="ODR94731.1"/>
    <property type="molecule type" value="Genomic_DNA"/>
</dbReference>
<feature type="transmembrane region" description="Helical" evidence="7">
    <location>
        <begin position="67"/>
        <end position="84"/>
    </location>
</feature>
<feature type="transmembrane region" description="Helical" evidence="7">
    <location>
        <begin position="262"/>
        <end position="284"/>
    </location>
</feature>
<evidence type="ECO:0000256" key="4">
    <source>
        <dbReference type="ARBA" id="ARBA00022989"/>
    </source>
</evidence>
<keyword evidence="3 7" id="KW-0812">Transmembrane</keyword>
<dbReference type="NCBIfam" id="TIGR00360">
    <property type="entry name" value="ComEC_N-term"/>
    <property type="match status" value="1"/>
</dbReference>
<feature type="transmembrane region" description="Helical" evidence="7">
    <location>
        <begin position="20"/>
        <end position="37"/>
    </location>
</feature>